<dbReference type="PRINTS" id="PR00412">
    <property type="entry name" value="EPOXHYDRLASE"/>
</dbReference>
<dbReference type="Pfam" id="PF00561">
    <property type="entry name" value="Abhydrolase_1"/>
    <property type="match status" value="1"/>
</dbReference>
<dbReference type="InterPro" id="IPR029058">
    <property type="entry name" value="AB_hydrolase_fold"/>
</dbReference>
<dbReference type="Proteomes" id="UP000410984">
    <property type="component" value="Unassembled WGS sequence"/>
</dbReference>
<proteinExistence type="predicted"/>
<feature type="domain" description="AB hydrolase-1" evidence="1">
    <location>
        <begin position="89"/>
        <end position="328"/>
    </location>
</feature>
<dbReference type="Gene3D" id="3.40.50.1820">
    <property type="entry name" value="alpha/beta hydrolase"/>
    <property type="match status" value="1"/>
</dbReference>
<dbReference type="PANTHER" id="PTHR43798:SF5">
    <property type="entry name" value="MONOACYLGLYCEROL LIPASE ABHD6"/>
    <property type="match status" value="1"/>
</dbReference>
<reference evidence="2 3" key="1">
    <citation type="submission" date="2019-06" db="EMBL/GenBank/DDBJ databases">
        <authorList>
            <person name="Rodrigo-Torres L."/>
            <person name="Arahal R. D."/>
            <person name="Lucena T."/>
        </authorList>
    </citation>
    <scope>NUCLEOTIDE SEQUENCE [LARGE SCALE GENOMIC DNA]</scope>
    <source>
        <strain evidence="2 3">SB0023/3</strain>
    </source>
</reference>
<dbReference type="GO" id="GO:0046464">
    <property type="term" value="P:acylglycerol catabolic process"/>
    <property type="evidence" value="ECO:0007669"/>
    <property type="project" value="TreeGrafter"/>
</dbReference>
<dbReference type="GO" id="GO:0018786">
    <property type="term" value="F:haloalkane dehalogenase activity"/>
    <property type="evidence" value="ECO:0007669"/>
    <property type="project" value="UniProtKB-EC"/>
</dbReference>
<dbReference type="SUPFAM" id="SSF53474">
    <property type="entry name" value="alpha/beta-Hydrolases"/>
    <property type="match status" value="1"/>
</dbReference>
<name>A0A509EP30_9HYPH</name>
<organism evidence="2 3">
    <name type="scientific">Methylobacterium symbioticum</name>
    <dbReference type="NCBI Taxonomy" id="2584084"/>
    <lineage>
        <taxon>Bacteria</taxon>
        <taxon>Pseudomonadati</taxon>
        <taxon>Pseudomonadota</taxon>
        <taxon>Alphaproteobacteria</taxon>
        <taxon>Hyphomicrobiales</taxon>
        <taxon>Methylobacteriaceae</taxon>
        <taxon>Methylobacterium</taxon>
    </lineage>
</organism>
<dbReference type="InterPro" id="IPR000639">
    <property type="entry name" value="Epox_hydrolase-like"/>
</dbReference>
<dbReference type="OrthoDB" id="9815441at2"/>
<protein>
    <submittedName>
        <fullName evidence="2">Haloalkane dehalogenase 2</fullName>
        <ecNumber evidence="2">3.8.1.5</ecNumber>
    </submittedName>
</protein>
<sequence length="347" mass="37027">MFPLIPTRKARRLGRRSAAGLHRSVKAALKAGQTATETAFRQADTAARALARSAQGAAPGSASWRGARGRFVLVDGLRVHVIVRGRGRPVVLIHGNGAMAEDFAACGLIDRLAERYRVIAIDRPGFGRTDRPRNRIWTASAQAALLNRVLERLNAERPLLVGHSWGTLVALAMAFEPGRTARGLVLLSGYYFPEQRADVSLAGPLALPGVGDAARALMPAPVNRALAVQAFHRVFWPQPVPARFAAAFPVEIATGATQLRAATEDAATMNAAAGWLQGGYHRLALPVAIVTGSADTIVNPATQSMRLHQVLPGSTLKVLPGQGHMIHYGARSAVERLIDAMMGAPRR</sequence>
<keyword evidence="3" id="KW-1185">Reference proteome</keyword>
<evidence type="ECO:0000313" key="3">
    <source>
        <dbReference type="Proteomes" id="UP000410984"/>
    </source>
</evidence>
<dbReference type="RefSeq" id="WP_142586265.1">
    <property type="nucleotide sequence ID" value="NZ_CABFPH010000199.1"/>
</dbReference>
<dbReference type="InterPro" id="IPR000073">
    <property type="entry name" value="AB_hydrolase_1"/>
</dbReference>
<dbReference type="PANTHER" id="PTHR43798">
    <property type="entry name" value="MONOACYLGLYCEROL LIPASE"/>
    <property type="match status" value="1"/>
</dbReference>
<keyword evidence="2" id="KW-0378">Hydrolase</keyword>
<dbReference type="PRINTS" id="PR00111">
    <property type="entry name" value="ABHYDROLASE"/>
</dbReference>
<dbReference type="EC" id="3.8.1.5" evidence="2"/>
<evidence type="ECO:0000313" key="2">
    <source>
        <dbReference type="EMBL" id="VUD75043.1"/>
    </source>
</evidence>
<dbReference type="GO" id="GO:0016020">
    <property type="term" value="C:membrane"/>
    <property type="evidence" value="ECO:0007669"/>
    <property type="project" value="TreeGrafter"/>
</dbReference>
<dbReference type="GO" id="GO:0047372">
    <property type="term" value="F:monoacylglycerol lipase activity"/>
    <property type="evidence" value="ECO:0007669"/>
    <property type="project" value="TreeGrafter"/>
</dbReference>
<dbReference type="AlphaFoldDB" id="A0A509EP30"/>
<gene>
    <name evidence="2" type="primary">dhmA2_3</name>
    <name evidence="2" type="ORF">MET9862_05680</name>
</gene>
<dbReference type="EMBL" id="CABFPH010000199">
    <property type="protein sequence ID" value="VUD75043.1"/>
    <property type="molecule type" value="Genomic_DNA"/>
</dbReference>
<accession>A0A509EP30</accession>
<evidence type="ECO:0000259" key="1">
    <source>
        <dbReference type="Pfam" id="PF00561"/>
    </source>
</evidence>
<dbReference type="InterPro" id="IPR050266">
    <property type="entry name" value="AB_hydrolase_sf"/>
</dbReference>